<dbReference type="Proteomes" id="UP000257136">
    <property type="component" value="Unassembled WGS sequence"/>
</dbReference>
<dbReference type="RefSeq" id="WP_115811469.1">
    <property type="nucleotide sequence ID" value="NZ_QUNI01000003.1"/>
</dbReference>
<gene>
    <name evidence="1" type="ORF">C8P67_103250</name>
</gene>
<dbReference type="EMBL" id="QUNI01000003">
    <property type="protein sequence ID" value="REH00274.1"/>
    <property type="molecule type" value="Genomic_DNA"/>
</dbReference>
<evidence type="ECO:0000313" key="2">
    <source>
        <dbReference type="Proteomes" id="UP000257136"/>
    </source>
</evidence>
<reference evidence="1 2" key="1">
    <citation type="submission" date="2018-08" db="EMBL/GenBank/DDBJ databases">
        <title>Genomic Encyclopedia of Archaeal and Bacterial Type Strains, Phase II (KMG-II): from individual species to whole genera.</title>
        <authorList>
            <person name="Goeker M."/>
        </authorList>
    </citation>
    <scope>NUCLEOTIDE SEQUENCE [LARGE SCALE GENOMIC DNA]</scope>
    <source>
        <strain evidence="1 2">DSM 100880</strain>
    </source>
</reference>
<dbReference type="AlphaFoldDB" id="A0A3E0ER70"/>
<proteinExistence type="predicted"/>
<protein>
    <submittedName>
        <fullName evidence="1">Uncharacterized protein</fullName>
    </submittedName>
</protein>
<dbReference type="OrthoDB" id="9855791at2"/>
<evidence type="ECO:0000313" key="1">
    <source>
        <dbReference type="EMBL" id="REH00274.1"/>
    </source>
</evidence>
<name>A0A3E0ER70_9FLAO</name>
<comment type="caution">
    <text evidence="1">The sequence shown here is derived from an EMBL/GenBank/DDBJ whole genome shotgun (WGS) entry which is preliminary data.</text>
</comment>
<sequence length="129" mass="14106">MIDKTTLKQEADKLFASTSYEVLWGSPAGEFFTSEKIGSLSLKEGQKLIKFEKTETKELNANDTIAKIKAVTSLEALKEFEGDERKSVKSVYDWKQKQLTEAINVVGAKTVGTAPAVAGNGNTDTDTKK</sequence>
<organism evidence="1 2">
    <name type="scientific">Flavobacterium aquicola</name>
    <dbReference type="NCBI Taxonomy" id="1682742"/>
    <lineage>
        <taxon>Bacteria</taxon>
        <taxon>Pseudomonadati</taxon>
        <taxon>Bacteroidota</taxon>
        <taxon>Flavobacteriia</taxon>
        <taxon>Flavobacteriales</taxon>
        <taxon>Flavobacteriaceae</taxon>
        <taxon>Flavobacterium</taxon>
    </lineage>
</organism>
<accession>A0A3E0ER70</accession>
<keyword evidence="2" id="KW-1185">Reference proteome</keyword>